<evidence type="ECO:0000256" key="6">
    <source>
        <dbReference type="ARBA" id="ARBA00022568"/>
    </source>
</evidence>
<dbReference type="InterPro" id="IPR004837">
    <property type="entry name" value="NaCa_Exmemb"/>
</dbReference>
<dbReference type="GO" id="GO:0005886">
    <property type="term" value="C:plasma membrane"/>
    <property type="evidence" value="ECO:0007669"/>
    <property type="project" value="TreeGrafter"/>
</dbReference>
<dbReference type="Proteomes" id="UP000678499">
    <property type="component" value="Unassembled WGS sequence"/>
</dbReference>
<evidence type="ECO:0000256" key="15">
    <source>
        <dbReference type="ARBA" id="ARBA00023136"/>
    </source>
</evidence>
<keyword evidence="6" id="KW-0109">Calcium transport</keyword>
<feature type="transmembrane region" description="Helical" evidence="17">
    <location>
        <begin position="654"/>
        <end position="678"/>
    </location>
</feature>
<evidence type="ECO:0000256" key="1">
    <source>
        <dbReference type="ARBA" id="ARBA00004141"/>
    </source>
</evidence>
<feature type="domain" description="Sodium/calcium exchanger membrane region" evidence="18">
    <location>
        <begin position="334"/>
        <end position="493"/>
    </location>
</feature>
<dbReference type="OrthoDB" id="2127281at2759"/>
<dbReference type="GO" id="GO:0015293">
    <property type="term" value="F:symporter activity"/>
    <property type="evidence" value="ECO:0007669"/>
    <property type="project" value="UniProtKB-KW"/>
</dbReference>
<evidence type="ECO:0000256" key="9">
    <source>
        <dbReference type="ARBA" id="ARBA00022837"/>
    </source>
</evidence>
<comment type="similarity">
    <text evidence="2">Belongs to the Ca(2+):cation antiporter (CaCA) (TC 2.A.19) family. SLC24A subfamily.</text>
</comment>
<dbReference type="Gene3D" id="1.20.1420.30">
    <property type="entry name" value="NCX, central ion-binding region"/>
    <property type="match status" value="2"/>
</dbReference>
<feature type="transmembrane region" description="Helical" evidence="17">
    <location>
        <begin position="330"/>
        <end position="347"/>
    </location>
</feature>
<gene>
    <name evidence="19" type="ORF">NMOB1V02_LOCUS3386</name>
</gene>
<evidence type="ECO:0000256" key="17">
    <source>
        <dbReference type="SAM" id="Phobius"/>
    </source>
</evidence>
<evidence type="ECO:0000313" key="19">
    <source>
        <dbReference type="EMBL" id="CAD7275596.1"/>
    </source>
</evidence>
<keyword evidence="12 17" id="KW-1133">Transmembrane helix</keyword>
<evidence type="ECO:0000256" key="4">
    <source>
        <dbReference type="ARBA" id="ARBA00022449"/>
    </source>
</evidence>
<feature type="transmembrane region" description="Helical" evidence="17">
    <location>
        <begin position="95"/>
        <end position="114"/>
    </location>
</feature>
<dbReference type="Pfam" id="PF01699">
    <property type="entry name" value="Na_Ca_ex"/>
    <property type="match status" value="2"/>
</dbReference>
<accession>A0A7R9GC52</accession>
<dbReference type="InterPro" id="IPR004481">
    <property type="entry name" value="K/Na/Ca-exchanger"/>
</dbReference>
<keyword evidence="20" id="KW-1185">Reference proteome</keyword>
<dbReference type="GO" id="GO:0006874">
    <property type="term" value="P:intracellular calcium ion homeostasis"/>
    <property type="evidence" value="ECO:0007669"/>
    <property type="project" value="TreeGrafter"/>
</dbReference>
<keyword evidence="7 17" id="KW-0812">Transmembrane</keyword>
<evidence type="ECO:0000256" key="13">
    <source>
        <dbReference type="ARBA" id="ARBA00023053"/>
    </source>
</evidence>
<feature type="transmembrane region" description="Helical" evidence="17">
    <location>
        <begin position="403"/>
        <end position="422"/>
    </location>
</feature>
<dbReference type="NCBIfam" id="TIGR00367">
    <property type="entry name" value="calcium/sodium antiporter"/>
    <property type="match status" value="1"/>
</dbReference>
<dbReference type="EMBL" id="OA882483">
    <property type="protein sequence ID" value="CAD7275596.1"/>
    <property type="molecule type" value="Genomic_DNA"/>
</dbReference>
<dbReference type="Pfam" id="PF04148">
    <property type="entry name" value="Erv26"/>
    <property type="match status" value="1"/>
</dbReference>
<dbReference type="GO" id="GO:0008273">
    <property type="term" value="F:calcium, potassium:sodium antiporter activity"/>
    <property type="evidence" value="ECO:0007669"/>
    <property type="project" value="TreeGrafter"/>
</dbReference>
<dbReference type="PANTHER" id="PTHR10846:SF74">
    <property type="entry name" value="SODIUM_POTASSIUM_CALCIUM EXCHANGER CG1090-RELATED"/>
    <property type="match status" value="1"/>
</dbReference>
<evidence type="ECO:0000256" key="14">
    <source>
        <dbReference type="ARBA" id="ARBA00023065"/>
    </source>
</evidence>
<feature type="domain" description="Sodium/calcium exchanger membrane region" evidence="18">
    <location>
        <begin position="654"/>
        <end position="805"/>
    </location>
</feature>
<feature type="transmembrane region" description="Helical" evidence="17">
    <location>
        <begin position="442"/>
        <end position="466"/>
    </location>
</feature>
<keyword evidence="5" id="KW-0633">Potassium transport</keyword>
<evidence type="ECO:0000256" key="16">
    <source>
        <dbReference type="ARBA" id="ARBA00023201"/>
    </source>
</evidence>
<feature type="transmembrane region" description="Helical" evidence="17">
    <location>
        <begin position="690"/>
        <end position="712"/>
    </location>
</feature>
<evidence type="ECO:0000256" key="12">
    <source>
        <dbReference type="ARBA" id="ARBA00022989"/>
    </source>
</evidence>
<feature type="transmembrane region" description="Helical" evidence="17">
    <location>
        <begin position="478"/>
        <end position="498"/>
    </location>
</feature>
<evidence type="ECO:0000256" key="10">
    <source>
        <dbReference type="ARBA" id="ARBA00022847"/>
    </source>
</evidence>
<feature type="transmembrane region" description="Helical" evidence="17">
    <location>
        <begin position="177"/>
        <end position="198"/>
    </location>
</feature>
<name>A0A7R9GC52_9CRUS</name>
<evidence type="ECO:0000259" key="18">
    <source>
        <dbReference type="Pfam" id="PF01699"/>
    </source>
</evidence>
<keyword evidence="15 17" id="KW-0472">Membrane</keyword>
<keyword evidence="3" id="KW-0813">Transport</keyword>
<evidence type="ECO:0000256" key="5">
    <source>
        <dbReference type="ARBA" id="ARBA00022538"/>
    </source>
</evidence>
<proteinExistence type="inferred from homology"/>
<dbReference type="GO" id="GO:0005737">
    <property type="term" value="C:cytoplasm"/>
    <property type="evidence" value="ECO:0007669"/>
    <property type="project" value="GOC"/>
</dbReference>
<feature type="transmembrane region" description="Helical" evidence="17">
    <location>
        <begin position="61"/>
        <end position="83"/>
    </location>
</feature>
<dbReference type="FunFam" id="1.20.1420.30:FF:000009">
    <property type="entry name" value="sodium/potassium/calcium exchanger 5 isoform X2"/>
    <property type="match status" value="1"/>
</dbReference>
<dbReference type="InterPro" id="IPR044880">
    <property type="entry name" value="NCX_ion-bd_dom_sf"/>
</dbReference>
<evidence type="ECO:0000313" key="20">
    <source>
        <dbReference type="Proteomes" id="UP000678499"/>
    </source>
</evidence>
<keyword evidence="10" id="KW-0769">Symport</keyword>
<dbReference type="GO" id="GO:0097020">
    <property type="term" value="F:COPII receptor activity"/>
    <property type="evidence" value="ECO:0007669"/>
    <property type="project" value="InterPro"/>
</dbReference>
<keyword evidence="4" id="KW-0050">Antiport</keyword>
<sequence>MERLSLKTFSGSDFPLLSRVFITRGERKDNLLVITSDATRHTSCGGGGNCDDMWFLYLLTWLSFAVQLCVVTLALAAGLYYLAELVEEFSVATGKTIRFLIWMTIVSYVMLFVFEDFPGSMVAAGFAAQVCHLLIMRTFPLVNVTSLPFIGALVLLGWNHYVAFSYFSSKYFALSEILTYFTLFMWLVPFALLVSLSANDNVLPSYADAGEAHPLLFCCLGPNHDVVSHYFSKRSSKKYGLLQALQSAKEYLGVEAAVWDAEKMWLSVIVLLFVAQCGIGEVTPFHEGNVTTARYLDLSILGLDDNCTRPAVEQFPNTVMTPEQRANGGIIVHVLVVAYTFAALSIVCDDYFVPSLESISGALHLSADVAGATFMAAGSSGPELATTVIGVFISKDDIGTSGVIGSAVFNIMLVIGACAFVASVGKKPTVLLSWWPMFRDSLFYLLSISAMLIVISDGVVVCGIQFQQFLPLLVRYEAAALLLLYAFYCFIMWLNPCLEVVVSSWIQLPCNKYLVNEKSGLMASSTFEGYNADGTGGIESGGVNPVPIGPDVDVASGNVLMKLCEYLRRNFCLQLQLDNLACRKKIIKFWSEKISERIVRIISDFTGSKDGSAIEESAEERSAFSKVMHVLMTPVRIAFKYTIPDCSSEEWKRWYIVTFLMSITWIALISYVMVWMLAVIGFTMGISDVIMGFTILAAGVSMPDMLASVAVVKQGYGDMAVSNAIGSNVFDILLCLGLPWFLQTAVVSPGSTVLVANKGLSYMTLSLFSTVIFLLVATHATRWRLTMGYGVVLVLWYFVFIIFALLYELNVFGPVSLPECMSSY</sequence>
<organism evidence="19">
    <name type="scientific">Notodromas monacha</name>
    <dbReference type="NCBI Taxonomy" id="399045"/>
    <lineage>
        <taxon>Eukaryota</taxon>
        <taxon>Metazoa</taxon>
        <taxon>Ecdysozoa</taxon>
        <taxon>Arthropoda</taxon>
        <taxon>Crustacea</taxon>
        <taxon>Oligostraca</taxon>
        <taxon>Ostracoda</taxon>
        <taxon>Podocopa</taxon>
        <taxon>Podocopida</taxon>
        <taxon>Cypridocopina</taxon>
        <taxon>Cypridoidea</taxon>
        <taxon>Cyprididae</taxon>
        <taxon>Notodromas</taxon>
    </lineage>
</organism>
<comment type="subcellular location">
    <subcellularLocation>
        <location evidence="1">Membrane</location>
        <topology evidence="1">Multi-pass membrane protein</topology>
    </subcellularLocation>
</comment>
<dbReference type="AlphaFoldDB" id="A0A7R9GC52"/>
<feature type="transmembrane region" description="Helical" evidence="17">
    <location>
        <begin position="762"/>
        <end position="780"/>
    </location>
</feature>
<evidence type="ECO:0000256" key="8">
    <source>
        <dbReference type="ARBA" id="ARBA00022729"/>
    </source>
</evidence>
<keyword evidence="11" id="KW-0630">Potassium</keyword>
<protein>
    <recommendedName>
        <fullName evidence="18">Sodium/calcium exchanger membrane region domain-containing protein</fullName>
    </recommendedName>
</protein>
<evidence type="ECO:0000256" key="3">
    <source>
        <dbReference type="ARBA" id="ARBA00022448"/>
    </source>
</evidence>
<evidence type="ECO:0000256" key="11">
    <source>
        <dbReference type="ARBA" id="ARBA00022958"/>
    </source>
</evidence>
<feature type="transmembrane region" description="Helical" evidence="17">
    <location>
        <begin position="787"/>
        <end position="807"/>
    </location>
</feature>
<keyword evidence="8" id="KW-0732">Signal</keyword>
<evidence type="ECO:0000256" key="2">
    <source>
        <dbReference type="ARBA" id="ARBA00005364"/>
    </source>
</evidence>
<dbReference type="InterPro" id="IPR007277">
    <property type="entry name" value="Svp26/Tex261"/>
</dbReference>
<keyword evidence="13" id="KW-0915">Sodium</keyword>
<dbReference type="EMBL" id="CAJPEX010000446">
    <property type="protein sequence ID" value="CAG0915748.1"/>
    <property type="molecule type" value="Genomic_DNA"/>
</dbReference>
<feature type="transmembrane region" description="Helical" evidence="17">
    <location>
        <begin position="134"/>
        <end position="156"/>
    </location>
</feature>
<keyword evidence="14" id="KW-0406">Ion transport</keyword>
<evidence type="ECO:0000256" key="7">
    <source>
        <dbReference type="ARBA" id="ARBA00022692"/>
    </source>
</evidence>
<dbReference type="PANTHER" id="PTHR10846">
    <property type="entry name" value="SODIUM/POTASSIUM/CALCIUM EXCHANGER"/>
    <property type="match status" value="1"/>
</dbReference>
<feature type="transmembrane region" description="Helical" evidence="17">
    <location>
        <begin position="724"/>
        <end position="742"/>
    </location>
</feature>
<keyword evidence="9" id="KW-0106">Calcium</keyword>
<keyword evidence="16" id="KW-0739">Sodium transport</keyword>
<dbReference type="GO" id="GO:0005262">
    <property type="term" value="F:calcium channel activity"/>
    <property type="evidence" value="ECO:0007669"/>
    <property type="project" value="TreeGrafter"/>
</dbReference>
<reference evidence="19" key="1">
    <citation type="submission" date="2020-11" db="EMBL/GenBank/DDBJ databases">
        <authorList>
            <person name="Tran Van P."/>
        </authorList>
    </citation>
    <scope>NUCLEOTIDE SEQUENCE</scope>
</reference>
<dbReference type="GO" id="GO:0006888">
    <property type="term" value="P:endoplasmic reticulum to Golgi vesicle-mediated transport"/>
    <property type="evidence" value="ECO:0007669"/>
    <property type="project" value="InterPro"/>
</dbReference>